<accession>A0ACC2D7G0</accession>
<reference evidence="2" key="1">
    <citation type="journal article" date="2024" name="Proc. Natl. Acad. Sci. U.S.A.">
        <title>Extraordinary preservation of gene collinearity over three hundred million years revealed in homosporous lycophytes.</title>
        <authorList>
            <person name="Li C."/>
            <person name="Wickell D."/>
            <person name="Kuo L.Y."/>
            <person name="Chen X."/>
            <person name="Nie B."/>
            <person name="Liao X."/>
            <person name="Peng D."/>
            <person name="Ji J."/>
            <person name="Jenkins J."/>
            <person name="Williams M."/>
            <person name="Shu S."/>
            <person name="Plott C."/>
            <person name="Barry K."/>
            <person name="Rajasekar S."/>
            <person name="Grimwood J."/>
            <person name="Han X."/>
            <person name="Sun S."/>
            <person name="Hou Z."/>
            <person name="He W."/>
            <person name="Dai G."/>
            <person name="Sun C."/>
            <person name="Schmutz J."/>
            <person name="Leebens-Mack J.H."/>
            <person name="Li F.W."/>
            <person name="Wang L."/>
        </authorList>
    </citation>
    <scope>NUCLEOTIDE SEQUENCE [LARGE SCALE GENOMIC DNA]</scope>
    <source>
        <strain evidence="2">cv. PW_Plant_1</strain>
    </source>
</reference>
<protein>
    <submittedName>
        <fullName evidence="1">Uncharacterized protein</fullName>
    </submittedName>
</protein>
<organism evidence="1 2">
    <name type="scientific">Diphasiastrum complanatum</name>
    <name type="common">Issler's clubmoss</name>
    <name type="synonym">Lycopodium complanatum</name>
    <dbReference type="NCBI Taxonomy" id="34168"/>
    <lineage>
        <taxon>Eukaryota</taxon>
        <taxon>Viridiplantae</taxon>
        <taxon>Streptophyta</taxon>
        <taxon>Embryophyta</taxon>
        <taxon>Tracheophyta</taxon>
        <taxon>Lycopodiopsida</taxon>
        <taxon>Lycopodiales</taxon>
        <taxon>Lycopodiaceae</taxon>
        <taxon>Lycopodioideae</taxon>
        <taxon>Diphasiastrum</taxon>
    </lineage>
</organism>
<gene>
    <name evidence="1" type="ORF">O6H91_07G087900</name>
</gene>
<name>A0ACC2D7G0_DIPCM</name>
<dbReference type="EMBL" id="CM055098">
    <property type="protein sequence ID" value="KAJ7550197.1"/>
    <property type="molecule type" value="Genomic_DNA"/>
</dbReference>
<keyword evidence="2" id="KW-1185">Reference proteome</keyword>
<evidence type="ECO:0000313" key="1">
    <source>
        <dbReference type="EMBL" id="KAJ7550197.1"/>
    </source>
</evidence>
<proteinExistence type="predicted"/>
<comment type="caution">
    <text evidence="1">The sequence shown here is derived from an EMBL/GenBank/DDBJ whole genome shotgun (WGS) entry which is preliminary data.</text>
</comment>
<dbReference type="Proteomes" id="UP001162992">
    <property type="component" value="Chromosome 7"/>
</dbReference>
<evidence type="ECO:0000313" key="2">
    <source>
        <dbReference type="Proteomes" id="UP001162992"/>
    </source>
</evidence>
<sequence>MGSLQNQKWMSFFADNMLDEEGQPGNAFLWYPQPPTELADCSSGDNECSRGELDEQGRFRIRKRSRDESHSGGGSKACREKMRRDRLNDRFLELSTILDPSRPPKTDKVTILSAAIRVLNQLRAEAQQLKDSNDQLREAIKELKVGKSELRDEKFSLKSEKEKLEHQIKCMTMTPGLIPHSALFHAAAASFTAQTQACSTKSASSPGYPGIPMWQWLPAAAVDTSQDHVLRPPVA</sequence>